<feature type="domain" description="BSD" evidence="2">
    <location>
        <begin position="259"/>
        <end position="311"/>
    </location>
</feature>
<evidence type="ECO:0000313" key="3">
    <source>
        <dbReference type="EMBL" id="KAF5739486.1"/>
    </source>
</evidence>
<organism evidence="3 4">
    <name type="scientific">Tripterygium wilfordii</name>
    <name type="common">Thunder God vine</name>
    <dbReference type="NCBI Taxonomy" id="458696"/>
    <lineage>
        <taxon>Eukaryota</taxon>
        <taxon>Viridiplantae</taxon>
        <taxon>Streptophyta</taxon>
        <taxon>Embryophyta</taxon>
        <taxon>Tracheophyta</taxon>
        <taxon>Spermatophyta</taxon>
        <taxon>Magnoliopsida</taxon>
        <taxon>eudicotyledons</taxon>
        <taxon>Gunneridae</taxon>
        <taxon>Pentapetalae</taxon>
        <taxon>rosids</taxon>
        <taxon>fabids</taxon>
        <taxon>Celastrales</taxon>
        <taxon>Celastraceae</taxon>
        <taxon>Tripterygium</taxon>
    </lineage>
</organism>
<comment type="caution">
    <text evidence="3">The sequence shown here is derived from an EMBL/GenBank/DDBJ whole genome shotgun (WGS) entry which is preliminary data.</text>
</comment>
<sequence>MRKVYSTVKFQALKVEKLRIDVGNVSCKKGKKKRMSWLARSLANSLRLDDAENDVSPSPYCDASSAIHQLEQRRQVDQYNNEGGGEEEDTRSTQSQEDEQSRGVKEDLTEFKQTLTRQLWGVASFLAPPPTPSLRESKDQSVSNFDQFVSSDPSVSGDREGEGEESDPVGISGIRSDFGEIGGRFREISKMASNYFPFGAEEDEVENEEEYEVDYEEEEDDKLEENAVGITDEVLAFARNIAMHPETWLDFPLDEEEDLDDFDMSDAQREHASAIECLAPRLAALRIELCPCHMTQSYFWKVYFVLLHSRLNRQDAEILSSSQVMAARTLWMKELRKQTNPESGWLRHSNYYSNVNKAIPDENFYPATVNDVPENMRFGAVGFEPTPFTSMTKYVTVCEMEKLPVVSSEMQCIEKSIIEEKPVVKTDNKVSAAGPSKILFPDFEEDDDDDWPDEGSELGGYSGAAIPMGNEEDVSFSDLEDNDDCCMPVKYKIVSKDSEAT</sequence>
<protein>
    <recommendedName>
        <fullName evidence="2">BSD domain-containing protein</fullName>
    </recommendedName>
</protein>
<name>A0A7J7D0A0_TRIWF</name>
<dbReference type="Gene3D" id="1.10.3970.10">
    <property type="entry name" value="BSD domain"/>
    <property type="match status" value="1"/>
</dbReference>
<feature type="region of interest" description="Disordered" evidence="1">
    <location>
        <begin position="130"/>
        <end position="175"/>
    </location>
</feature>
<accession>A0A7J7D0A0</accession>
<dbReference type="PANTHER" id="PTHR31923">
    <property type="entry name" value="BSD DOMAIN-CONTAINING PROTEIN"/>
    <property type="match status" value="1"/>
</dbReference>
<evidence type="ECO:0000259" key="2">
    <source>
        <dbReference type="PROSITE" id="PS50858"/>
    </source>
</evidence>
<dbReference type="SUPFAM" id="SSF140383">
    <property type="entry name" value="BSD domain-like"/>
    <property type="match status" value="1"/>
</dbReference>
<evidence type="ECO:0000313" key="4">
    <source>
        <dbReference type="Proteomes" id="UP000593562"/>
    </source>
</evidence>
<dbReference type="SMART" id="SM00751">
    <property type="entry name" value="BSD"/>
    <property type="match status" value="1"/>
</dbReference>
<feature type="region of interest" description="Disordered" evidence="1">
    <location>
        <begin position="50"/>
        <end position="107"/>
    </location>
</feature>
<dbReference type="Proteomes" id="UP000593562">
    <property type="component" value="Unassembled WGS sequence"/>
</dbReference>
<dbReference type="PANTHER" id="PTHR31923:SF27">
    <property type="entry name" value="BSD DOMAIN-CONTAINING PROTEIN"/>
    <property type="match status" value="1"/>
</dbReference>
<proteinExistence type="predicted"/>
<feature type="region of interest" description="Disordered" evidence="1">
    <location>
        <begin position="439"/>
        <end position="469"/>
    </location>
</feature>
<feature type="compositionally biased region" description="Polar residues" evidence="1">
    <location>
        <begin position="140"/>
        <end position="154"/>
    </location>
</feature>
<dbReference type="PROSITE" id="PS50858">
    <property type="entry name" value="BSD"/>
    <property type="match status" value="1"/>
</dbReference>
<dbReference type="InParanoid" id="A0A7J7D0A0"/>
<dbReference type="FunCoup" id="A0A7J7D0A0">
    <property type="interactions" value="510"/>
</dbReference>
<gene>
    <name evidence="3" type="ORF">HS088_TW12G00692</name>
</gene>
<dbReference type="Pfam" id="PF03909">
    <property type="entry name" value="BSD"/>
    <property type="match status" value="1"/>
</dbReference>
<dbReference type="AlphaFoldDB" id="A0A7J7D0A0"/>
<reference evidence="3 4" key="1">
    <citation type="journal article" date="2020" name="Nat. Commun.">
        <title>Genome of Tripterygium wilfordii and identification of cytochrome P450 involved in triptolide biosynthesis.</title>
        <authorList>
            <person name="Tu L."/>
            <person name="Su P."/>
            <person name="Zhang Z."/>
            <person name="Gao L."/>
            <person name="Wang J."/>
            <person name="Hu T."/>
            <person name="Zhou J."/>
            <person name="Zhang Y."/>
            <person name="Zhao Y."/>
            <person name="Liu Y."/>
            <person name="Song Y."/>
            <person name="Tong Y."/>
            <person name="Lu Y."/>
            <person name="Yang J."/>
            <person name="Xu C."/>
            <person name="Jia M."/>
            <person name="Peters R.J."/>
            <person name="Huang L."/>
            <person name="Gao W."/>
        </authorList>
    </citation>
    <scope>NUCLEOTIDE SEQUENCE [LARGE SCALE GENOMIC DNA]</scope>
    <source>
        <strain evidence="4">cv. XIE 37</strain>
        <tissue evidence="3">Leaf</tissue>
    </source>
</reference>
<dbReference type="InterPro" id="IPR005607">
    <property type="entry name" value="BSD_dom"/>
</dbReference>
<evidence type="ECO:0000256" key="1">
    <source>
        <dbReference type="SAM" id="MobiDB-lite"/>
    </source>
</evidence>
<dbReference type="EMBL" id="JAAARO010000012">
    <property type="protein sequence ID" value="KAF5739486.1"/>
    <property type="molecule type" value="Genomic_DNA"/>
</dbReference>
<feature type="compositionally biased region" description="Acidic residues" evidence="1">
    <location>
        <begin position="442"/>
        <end position="456"/>
    </location>
</feature>
<dbReference type="InterPro" id="IPR035925">
    <property type="entry name" value="BSD_dom_sf"/>
</dbReference>
<keyword evidence="4" id="KW-1185">Reference proteome</keyword>